<accession>A0A919P5E7</accession>
<evidence type="ECO:0000313" key="5">
    <source>
        <dbReference type="EMBL" id="GIG21694.1"/>
    </source>
</evidence>
<dbReference type="GO" id="GO:0046872">
    <property type="term" value="F:metal ion binding"/>
    <property type="evidence" value="ECO:0007669"/>
    <property type="project" value="UniProtKB-KW"/>
</dbReference>
<dbReference type="PANTHER" id="PTHR43344">
    <property type="entry name" value="PHOSPHOSERINE PHOSPHATASE"/>
    <property type="match status" value="1"/>
</dbReference>
<dbReference type="NCBIfam" id="TIGR01490">
    <property type="entry name" value="HAD-SF-IB-hyp1"/>
    <property type="match status" value="1"/>
</dbReference>
<dbReference type="SUPFAM" id="SSF56784">
    <property type="entry name" value="HAD-like"/>
    <property type="match status" value="1"/>
</dbReference>
<name>A0A919P5E7_9CELL</name>
<reference evidence="5" key="1">
    <citation type="submission" date="2021-01" db="EMBL/GenBank/DDBJ databases">
        <title>Whole genome shotgun sequence of Cellulomonas chitinilytica NBRC 110799.</title>
        <authorList>
            <person name="Komaki H."/>
            <person name="Tamura T."/>
        </authorList>
    </citation>
    <scope>NUCLEOTIDE SEQUENCE</scope>
    <source>
        <strain evidence="5">NBRC 110799</strain>
    </source>
</reference>
<comment type="caution">
    <text evidence="5">The sequence shown here is derived from an EMBL/GenBank/DDBJ whole genome shotgun (WGS) entry which is preliminary data.</text>
</comment>
<dbReference type="InterPro" id="IPR036412">
    <property type="entry name" value="HAD-like_sf"/>
</dbReference>
<proteinExistence type="inferred from homology"/>
<sequence length="202" mass="22088">MWGFLGYYLVATTEPARHPDVEERMATLRSHRRPRAQETSALIGNLAGAAVEDVTRLGQAWLRAELRRGDFFHRPALDALLAHQGAGHRIALVSCSLPAVLAPLARLLDVGDVWCTSPEIRNGRYTGELSAPPMLGERKAAAVELTATTNRADLADCTAYGDHVTDLPMLRMTGHAVVVGEDSTLTRVARQHGWRRLPGVPR</sequence>
<evidence type="ECO:0000256" key="4">
    <source>
        <dbReference type="ARBA" id="ARBA00022842"/>
    </source>
</evidence>
<dbReference type="Gene3D" id="3.40.50.1000">
    <property type="entry name" value="HAD superfamily/HAD-like"/>
    <property type="match status" value="1"/>
</dbReference>
<evidence type="ECO:0000313" key="6">
    <source>
        <dbReference type="Proteomes" id="UP000632740"/>
    </source>
</evidence>
<dbReference type="GO" id="GO:0016787">
    <property type="term" value="F:hydrolase activity"/>
    <property type="evidence" value="ECO:0007669"/>
    <property type="project" value="UniProtKB-KW"/>
</dbReference>
<dbReference type="NCBIfam" id="TIGR01488">
    <property type="entry name" value="HAD-SF-IB"/>
    <property type="match status" value="1"/>
</dbReference>
<protein>
    <recommendedName>
        <fullName evidence="7">HAD-IB family hydrolase</fullName>
    </recommendedName>
</protein>
<evidence type="ECO:0000256" key="2">
    <source>
        <dbReference type="ARBA" id="ARBA00022723"/>
    </source>
</evidence>
<dbReference type="Gene3D" id="1.20.1440.100">
    <property type="entry name" value="SG protein - dephosphorylation function"/>
    <property type="match status" value="1"/>
</dbReference>
<comment type="similarity">
    <text evidence="1">Belongs to the HAD-like hydrolase superfamily. SerB family.</text>
</comment>
<evidence type="ECO:0000256" key="1">
    <source>
        <dbReference type="ARBA" id="ARBA00009184"/>
    </source>
</evidence>
<dbReference type="InterPro" id="IPR006385">
    <property type="entry name" value="HAD_hydro_SerB1"/>
</dbReference>
<keyword evidence="2" id="KW-0479">Metal-binding</keyword>
<dbReference type="Pfam" id="PF12710">
    <property type="entry name" value="HAD"/>
    <property type="match status" value="1"/>
</dbReference>
<dbReference type="PANTHER" id="PTHR43344:SF13">
    <property type="entry name" value="PHOSPHATASE RV3661-RELATED"/>
    <property type="match status" value="1"/>
</dbReference>
<dbReference type="InterPro" id="IPR023214">
    <property type="entry name" value="HAD_sf"/>
</dbReference>
<dbReference type="AlphaFoldDB" id="A0A919P5E7"/>
<keyword evidence="4" id="KW-0460">Magnesium</keyword>
<evidence type="ECO:0008006" key="7">
    <source>
        <dbReference type="Google" id="ProtNLM"/>
    </source>
</evidence>
<dbReference type="EMBL" id="BONK01000008">
    <property type="protein sequence ID" value="GIG21694.1"/>
    <property type="molecule type" value="Genomic_DNA"/>
</dbReference>
<dbReference type="Proteomes" id="UP000632740">
    <property type="component" value="Unassembled WGS sequence"/>
</dbReference>
<dbReference type="InterPro" id="IPR050582">
    <property type="entry name" value="HAD-like_SerB"/>
</dbReference>
<evidence type="ECO:0000256" key="3">
    <source>
        <dbReference type="ARBA" id="ARBA00022801"/>
    </source>
</evidence>
<keyword evidence="6" id="KW-1185">Reference proteome</keyword>
<organism evidence="5 6">
    <name type="scientific">Cellulomonas chitinilytica</name>
    <dbReference type="NCBI Taxonomy" id="398759"/>
    <lineage>
        <taxon>Bacteria</taxon>
        <taxon>Bacillati</taxon>
        <taxon>Actinomycetota</taxon>
        <taxon>Actinomycetes</taxon>
        <taxon>Micrococcales</taxon>
        <taxon>Cellulomonadaceae</taxon>
        <taxon>Cellulomonas</taxon>
    </lineage>
</organism>
<keyword evidence="3" id="KW-0378">Hydrolase</keyword>
<gene>
    <name evidence="5" type="primary">mmyP</name>
    <name evidence="5" type="ORF">Cch01nite_24180</name>
</gene>